<feature type="compositionally biased region" description="Basic and acidic residues" evidence="1">
    <location>
        <begin position="16"/>
        <end position="27"/>
    </location>
</feature>
<reference evidence="3 4" key="1">
    <citation type="journal article" date="2011" name="J. Bacteriol.">
        <title>Draft Genome Sequence of Gordonia neofelifaecis NRRL B-59395, a Cholesterol-Degrading Actinomycete.</title>
        <authorList>
            <person name="Ge F."/>
            <person name="Li W."/>
            <person name="Chen G."/>
            <person name="Liu Y."/>
            <person name="Zhang G."/>
            <person name="Yong B."/>
            <person name="Wang Q."/>
            <person name="Wang N."/>
            <person name="Huang Z."/>
            <person name="Li W."/>
            <person name="Wang J."/>
            <person name="Wu C."/>
            <person name="Xie Q."/>
            <person name="Liu G."/>
        </authorList>
    </citation>
    <scope>NUCLEOTIDE SEQUENCE [LARGE SCALE GENOMIC DNA]</scope>
    <source>
        <strain evidence="3 4">NRRL B-59395</strain>
    </source>
</reference>
<dbReference type="AlphaFoldDB" id="F1YLJ3"/>
<feature type="compositionally biased region" description="Low complexity" evidence="1">
    <location>
        <begin position="1"/>
        <end position="13"/>
    </location>
</feature>
<evidence type="ECO:0000313" key="3">
    <source>
        <dbReference type="EMBL" id="EGD54387.1"/>
    </source>
</evidence>
<keyword evidence="2" id="KW-1133">Transmembrane helix</keyword>
<protein>
    <submittedName>
        <fullName evidence="3">Pyrrolo-quinoline quinone beta-propeller repeat-containing protein</fullName>
    </submittedName>
</protein>
<name>F1YLJ3_9ACTN</name>
<dbReference type="eggNOG" id="COG1520">
    <property type="taxonomic scope" value="Bacteria"/>
</dbReference>
<keyword evidence="4" id="KW-1185">Reference proteome</keyword>
<feature type="region of interest" description="Disordered" evidence="1">
    <location>
        <begin position="178"/>
        <end position="197"/>
    </location>
</feature>
<sequence>MSSPGQPGEAGPDPAEPGHDESDHAESDQVESAESVGSEPIGGAEDAVQTGTMSSGVDHYAETMSRPIPAQTPPVIGSGTRSYPAGSDPSAPYPTSPYEAGQYSANQYPSGPSSVPTGYPSGPPPTGYPAYGYQQQPSSGGAGRAVLLGVAIALVIGLAVAAVVVWMKVIDSGGDTAAPAPQTVAQEPPTHTVTSVVTDPESDAAGRLRDQSIADAAFLRAGLDGRWAAQISAKRPGLYAEGRTWDNQAILAEFQSSRSRYPQVRLIDSGQWPVFSESGWWVTVSAQNFADPAAALAWCSSNGLDRDHCFAKLISSSQGPEGSTLYQK</sequence>
<accession>F1YLJ3</accession>
<gene>
    <name evidence="3" type="ORF">SCNU_13924</name>
</gene>
<evidence type="ECO:0000256" key="2">
    <source>
        <dbReference type="SAM" id="Phobius"/>
    </source>
</evidence>
<feature type="compositionally biased region" description="Low complexity" evidence="1">
    <location>
        <begin position="108"/>
        <end position="120"/>
    </location>
</feature>
<comment type="caution">
    <text evidence="3">The sequence shown here is derived from an EMBL/GenBank/DDBJ whole genome shotgun (WGS) entry which is preliminary data.</text>
</comment>
<dbReference type="RefSeq" id="WP_009679985.1">
    <property type="nucleotide sequence ID" value="NZ_AEUD01000012.1"/>
</dbReference>
<keyword evidence="2" id="KW-0812">Transmembrane</keyword>
<evidence type="ECO:0000313" key="4">
    <source>
        <dbReference type="Proteomes" id="UP000035065"/>
    </source>
</evidence>
<dbReference type="EMBL" id="AEUD01000012">
    <property type="protein sequence ID" value="EGD54387.1"/>
    <property type="molecule type" value="Genomic_DNA"/>
</dbReference>
<proteinExistence type="predicted"/>
<keyword evidence="2" id="KW-0472">Membrane</keyword>
<evidence type="ECO:0000256" key="1">
    <source>
        <dbReference type="SAM" id="MobiDB-lite"/>
    </source>
</evidence>
<dbReference type="Proteomes" id="UP000035065">
    <property type="component" value="Unassembled WGS sequence"/>
</dbReference>
<organism evidence="3 4">
    <name type="scientific">Gordonia neofelifaecis NRRL B-59395</name>
    <dbReference type="NCBI Taxonomy" id="644548"/>
    <lineage>
        <taxon>Bacteria</taxon>
        <taxon>Bacillati</taxon>
        <taxon>Actinomycetota</taxon>
        <taxon>Actinomycetes</taxon>
        <taxon>Mycobacteriales</taxon>
        <taxon>Gordoniaceae</taxon>
        <taxon>Gordonia</taxon>
    </lineage>
</organism>
<feature type="compositionally biased region" description="Polar residues" evidence="1">
    <location>
        <begin position="183"/>
        <end position="197"/>
    </location>
</feature>
<dbReference type="STRING" id="644548.SCNU_13924"/>
<feature type="transmembrane region" description="Helical" evidence="2">
    <location>
        <begin position="145"/>
        <end position="167"/>
    </location>
</feature>
<feature type="region of interest" description="Disordered" evidence="1">
    <location>
        <begin position="1"/>
        <end position="136"/>
    </location>
</feature>